<reference evidence="5 7" key="3">
    <citation type="journal article" date="2021" name="BMC Genomics">
        <title>Genome-resolved metagenome and metatranscriptome analyses of thermophilic composting reveal key bacterial players and their metabolic interactions.</title>
        <authorList>
            <person name="Braga L.P.P."/>
            <person name="Pereira R.V."/>
            <person name="Martins L.F."/>
            <person name="Moura L.M.S."/>
            <person name="Sanchez F.B."/>
            <person name="Patane J.S.L."/>
            <person name="da Silva A.M."/>
            <person name="Setubal J.C."/>
        </authorList>
    </citation>
    <scope>NUCLEOTIDE SEQUENCE [LARGE SCALE GENOMIC DNA]</scope>
    <source>
        <strain evidence="5">ZC4RG45</strain>
    </source>
</reference>
<organism evidence="6">
    <name type="scientific">Thermocrispum agreste</name>
    <dbReference type="NCBI Taxonomy" id="37925"/>
    <lineage>
        <taxon>Bacteria</taxon>
        <taxon>Bacillati</taxon>
        <taxon>Actinomycetota</taxon>
        <taxon>Actinomycetes</taxon>
        <taxon>Pseudonocardiales</taxon>
        <taxon>Pseudonocardiaceae</taxon>
        <taxon>Thermocrispum</taxon>
    </lineage>
</organism>
<reference evidence="5" key="4">
    <citation type="submission" date="2023-08" db="EMBL/GenBank/DDBJ databases">
        <authorList>
            <person name="Guima S.E.S."/>
            <person name="Martins L.F."/>
            <person name="Silva A.M."/>
            <person name="Setubal J.C."/>
        </authorList>
    </citation>
    <scope>NUCLEOTIDE SEQUENCE</scope>
    <source>
        <strain evidence="5">ZC4RG45</strain>
    </source>
</reference>
<sequence>MEIVGKTVVVTGAGSGLGRATAERMLSAGAKVALLDANEKRAEEVARGHDDTALVVRVDVTDPAQVESAVKAVKERFDAIHVCVNAAGAATPGLVTDGEKPLPLEAFRKVIDVNLIGTFDVMRHCVTAMAANDPVDGERGVVVNVSSGAWNQGQRGQAAYAASKAGIVGLTLPTARDVARLGIRVTAIAPGLFDTAMADGLSPKVREGLERMILHPPRLGRPEEFAALVQHIVENKYLNATTISLDAGVRMA</sequence>
<proteinExistence type="inferred from homology"/>
<dbReference type="InterPro" id="IPR002347">
    <property type="entry name" value="SDR_fam"/>
</dbReference>
<dbReference type="InterPro" id="IPR057326">
    <property type="entry name" value="KR_dom"/>
</dbReference>
<evidence type="ECO:0000256" key="3">
    <source>
        <dbReference type="RuleBase" id="RU000363"/>
    </source>
</evidence>
<dbReference type="GO" id="GO:0016491">
    <property type="term" value="F:oxidoreductase activity"/>
    <property type="evidence" value="ECO:0007669"/>
    <property type="project" value="UniProtKB-KW"/>
</dbReference>
<evidence type="ECO:0000313" key="7">
    <source>
        <dbReference type="Proteomes" id="UP000249324"/>
    </source>
</evidence>
<accession>A0A2W4LQH2</accession>
<evidence type="ECO:0000313" key="5">
    <source>
        <dbReference type="EMBL" id="MFO7190962.1"/>
    </source>
</evidence>
<name>A0A2W4LQH2_9PSEU</name>
<dbReference type="PROSITE" id="PS00061">
    <property type="entry name" value="ADH_SHORT"/>
    <property type="match status" value="1"/>
</dbReference>
<evidence type="ECO:0000256" key="2">
    <source>
        <dbReference type="ARBA" id="ARBA00023002"/>
    </source>
</evidence>
<comment type="caution">
    <text evidence="6">The sequence shown here is derived from an EMBL/GenBank/DDBJ whole genome shotgun (WGS) entry which is preliminary data.</text>
</comment>
<reference evidence="5" key="2">
    <citation type="submission" date="2018-05" db="EMBL/GenBank/DDBJ databases">
        <authorList>
            <person name="Moura L."/>
            <person name="Setubal J.C."/>
        </authorList>
    </citation>
    <scope>NUCLEOTIDE SEQUENCE</scope>
    <source>
        <strain evidence="5">ZC4RG45</strain>
    </source>
</reference>
<dbReference type="PANTHER" id="PTHR43658">
    <property type="entry name" value="SHORT-CHAIN DEHYDROGENASE/REDUCTASE"/>
    <property type="match status" value="1"/>
</dbReference>
<comment type="similarity">
    <text evidence="1 3">Belongs to the short-chain dehydrogenases/reductases (SDR) family.</text>
</comment>
<dbReference type="SUPFAM" id="SSF51735">
    <property type="entry name" value="NAD(P)-binding Rossmann-fold domains"/>
    <property type="match status" value="1"/>
</dbReference>
<protein>
    <submittedName>
        <fullName evidence="6">3-hydroxyacyl-CoA dehydrogenase</fullName>
    </submittedName>
    <submittedName>
        <fullName evidence="5">SDR family NAD(P)-dependent oxidoreductase</fullName>
    </submittedName>
</protein>
<reference evidence="6" key="1">
    <citation type="submission" date="2018-05" db="EMBL/GenBank/DDBJ databases">
        <authorList>
            <person name="Lanie J.A."/>
            <person name="Ng W.-L."/>
            <person name="Kazmierczak K.M."/>
            <person name="Andrzejewski T.M."/>
            <person name="Davidsen T.M."/>
            <person name="Wayne K.J."/>
            <person name="Tettelin H."/>
            <person name="Glass J.I."/>
            <person name="Rusch D."/>
            <person name="Podicherti R."/>
            <person name="Tsui H.-C.T."/>
            <person name="Winkler M.E."/>
        </authorList>
    </citation>
    <scope>NUCLEOTIDE SEQUENCE</scope>
    <source>
        <strain evidence="6">ZC4RG45</strain>
    </source>
</reference>
<dbReference type="Proteomes" id="UP000249324">
    <property type="component" value="Unassembled WGS sequence"/>
</dbReference>
<dbReference type="InterPro" id="IPR036291">
    <property type="entry name" value="NAD(P)-bd_dom_sf"/>
</dbReference>
<dbReference type="SMART" id="SM00822">
    <property type="entry name" value="PKS_KR"/>
    <property type="match status" value="1"/>
</dbReference>
<evidence type="ECO:0000256" key="1">
    <source>
        <dbReference type="ARBA" id="ARBA00006484"/>
    </source>
</evidence>
<dbReference type="AlphaFoldDB" id="A0A2W4LQH2"/>
<dbReference type="EMBL" id="QGUI02000010">
    <property type="protein sequence ID" value="MFO7190962.1"/>
    <property type="molecule type" value="Genomic_DNA"/>
</dbReference>
<evidence type="ECO:0000259" key="4">
    <source>
        <dbReference type="SMART" id="SM00822"/>
    </source>
</evidence>
<evidence type="ECO:0000313" key="6">
    <source>
        <dbReference type="EMBL" id="PZM99853.1"/>
    </source>
</evidence>
<feature type="domain" description="Ketoreductase" evidence="4">
    <location>
        <begin position="6"/>
        <end position="225"/>
    </location>
</feature>
<dbReference type="FunFam" id="3.40.50.720:FF:000173">
    <property type="entry name" value="3-oxoacyl-[acyl-carrier protein] reductase"/>
    <property type="match status" value="1"/>
</dbReference>
<dbReference type="Gene3D" id="3.40.50.720">
    <property type="entry name" value="NAD(P)-binding Rossmann-like Domain"/>
    <property type="match status" value="1"/>
</dbReference>
<dbReference type="PANTHER" id="PTHR43658:SF8">
    <property type="entry name" value="17-BETA-HYDROXYSTEROID DEHYDROGENASE 14-RELATED"/>
    <property type="match status" value="1"/>
</dbReference>
<dbReference type="Pfam" id="PF00106">
    <property type="entry name" value="adh_short"/>
    <property type="match status" value="1"/>
</dbReference>
<gene>
    <name evidence="5" type="ORF">DIU77_001790</name>
    <name evidence="6" type="ORF">DIU77_04915</name>
</gene>
<dbReference type="PRINTS" id="PR00081">
    <property type="entry name" value="GDHRDH"/>
</dbReference>
<keyword evidence="2" id="KW-0560">Oxidoreductase</keyword>
<dbReference type="EMBL" id="QGUI01000129">
    <property type="protein sequence ID" value="PZM99853.1"/>
    <property type="molecule type" value="Genomic_DNA"/>
</dbReference>
<dbReference type="InterPro" id="IPR020904">
    <property type="entry name" value="Sc_DH/Rdtase_CS"/>
</dbReference>
<dbReference type="PRINTS" id="PR00080">
    <property type="entry name" value="SDRFAMILY"/>
</dbReference>